<accession>A0A7T0BV60</accession>
<dbReference type="PANTHER" id="PTHR39336">
    <property type="entry name" value="PYRIDOXAMINE PHOSPHATE OXIDASE FAMILY PROTEIN (AFU_ORTHOLOGUE AFUA_6G11440)"/>
    <property type="match status" value="1"/>
</dbReference>
<dbReference type="AlphaFoldDB" id="A0A7T0BV60"/>
<dbReference type="Pfam" id="PF01243">
    <property type="entry name" value="PNPOx_N"/>
    <property type="match status" value="1"/>
</dbReference>
<dbReference type="InterPro" id="IPR012349">
    <property type="entry name" value="Split_barrel_FMN-bd"/>
</dbReference>
<dbReference type="InterPro" id="IPR011576">
    <property type="entry name" value="Pyridox_Oxase_N"/>
</dbReference>
<dbReference type="KEGG" id="nli:G3M70_05830"/>
<gene>
    <name evidence="2" type="ORF">G3M70_05830</name>
</gene>
<protein>
    <submittedName>
        <fullName evidence="2">Pyridoxamine 5'-phosphate oxidase family protein</fullName>
    </submittedName>
</protein>
<evidence type="ECO:0000313" key="2">
    <source>
        <dbReference type="EMBL" id="QPJ61433.1"/>
    </source>
</evidence>
<evidence type="ECO:0000259" key="1">
    <source>
        <dbReference type="Pfam" id="PF01243"/>
    </source>
</evidence>
<sequence>MGKQLSELDETLIQFIKNQKMFFVGTAGVDGRVNVSPKGLDSLRILDSRKLVWVNYTGSGNETAAHILESNRMTLMFCAFEGAPNIVRLYGKAQMIYPRDSEWSGLIELFPPVPGSRQIFSMDIDSVATSCGYSVPKMDFVEERDTLEKWAEKKGPDGVEQYWHEHNVKSIDGRPTNIFSEKEPS</sequence>
<dbReference type="Proteomes" id="UP000594688">
    <property type="component" value="Chromosome"/>
</dbReference>
<evidence type="ECO:0000313" key="3">
    <source>
        <dbReference type="Proteomes" id="UP000594688"/>
    </source>
</evidence>
<dbReference type="Gene3D" id="2.30.110.10">
    <property type="entry name" value="Electron Transport, Fmn-binding Protein, Chain A"/>
    <property type="match status" value="1"/>
</dbReference>
<dbReference type="EMBL" id="CP048685">
    <property type="protein sequence ID" value="QPJ61433.1"/>
    <property type="molecule type" value="Genomic_DNA"/>
</dbReference>
<dbReference type="SUPFAM" id="SSF50475">
    <property type="entry name" value="FMN-binding split barrel"/>
    <property type="match status" value="1"/>
</dbReference>
<name>A0A7T0BV60_9BACT</name>
<organism evidence="2 3">
    <name type="scientific">Candidatus Nitronauta litoralis</name>
    <dbReference type="NCBI Taxonomy" id="2705533"/>
    <lineage>
        <taxon>Bacteria</taxon>
        <taxon>Pseudomonadati</taxon>
        <taxon>Nitrospinota/Tectimicrobiota group</taxon>
        <taxon>Nitrospinota</taxon>
        <taxon>Nitrospinia</taxon>
        <taxon>Nitrospinales</taxon>
        <taxon>Nitrospinaceae</taxon>
        <taxon>Candidatus Nitronauta</taxon>
    </lineage>
</organism>
<reference evidence="2 3" key="1">
    <citation type="submission" date="2020-02" db="EMBL/GenBank/DDBJ databases">
        <title>Genomic and physiological characterization of two novel Nitrospinaceae genera.</title>
        <authorList>
            <person name="Mueller A.J."/>
            <person name="Jung M.-Y."/>
            <person name="Strachan C.R."/>
            <person name="Herbold C.W."/>
            <person name="Kirkegaard R.H."/>
            <person name="Daims H."/>
        </authorList>
    </citation>
    <scope>NUCLEOTIDE SEQUENCE [LARGE SCALE GENOMIC DNA]</scope>
    <source>
        <strain evidence="2">EB</strain>
    </source>
</reference>
<dbReference type="PANTHER" id="PTHR39336:SF1">
    <property type="entry name" value="PYRIDOXAMINE PHOSPHATE OXIDASE FAMILY PROTEIN (AFU_ORTHOLOGUE AFUA_6G11440)"/>
    <property type="match status" value="1"/>
</dbReference>
<feature type="domain" description="Pyridoxamine 5'-phosphate oxidase N-terminal" evidence="1">
    <location>
        <begin position="9"/>
        <end position="130"/>
    </location>
</feature>
<proteinExistence type="predicted"/>